<keyword evidence="4" id="KW-1185">Reference proteome</keyword>
<dbReference type="Pfam" id="PF04892">
    <property type="entry name" value="VanZ"/>
    <property type="match status" value="1"/>
</dbReference>
<dbReference type="EMBL" id="CP121671">
    <property type="protein sequence ID" value="WFT74311.1"/>
    <property type="molecule type" value="Genomic_DNA"/>
</dbReference>
<sequence>MTINILFESLHVIEFAFLYLLLVGALRVNKKFTKATSYAVAAVAMLYGLVDEVHQLYVVGRSFTLIDLLKNCIGVVLACMMVHIYYFGQEASRFRARPD</sequence>
<protein>
    <submittedName>
        <fullName evidence="3">VanZ family protein</fullName>
    </submittedName>
</protein>
<organism evidence="3 4">
    <name type="scientific">Halobacillus naozhouensis</name>
    <dbReference type="NCBI Taxonomy" id="554880"/>
    <lineage>
        <taxon>Bacteria</taxon>
        <taxon>Bacillati</taxon>
        <taxon>Bacillota</taxon>
        <taxon>Bacilli</taxon>
        <taxon>Bacillales</taxon>
        <taxon>Bacillaceae</taxon>
        <taxon>Halobacillus</taxon>
    </lineage>
</organism>
<evidence type="ECO:0000313" key="4">
    <source>
        <dbReference type="Proteomes" id="UP001221597"/>
    </source>
</evidence>
<proteinExistence type="predicted"/>
<evidence type="ECO:0000259" key="2">
    <source>
        <dbReference type="Pfam" id="PF04892"/>
    </source>
</evidence>
<keyword evidence="1" id="KW-0472">Membrane</keyword>
<feature type="transmembrane region" description="Helical" evidence="1">
    <location>
        <begin position="68"/>
        <end position="87"/>
    </location>
</feature>
<dbReference type="NCBIfam" id="NF037970">
    <property type="entry name" value="vanZ_1"/>
    <property type="match status" value="1"/>
</dbReference>
<reference evidence="3 4" key="1">
    <citation type="submission" date="2023-04" db="EMBL/GenBank/DDBJ databases">
        <title>Genome sequence of Halobacillus naozhouensis KACC 21980.</title>
        <authorList>
            <person name="Kim S."/>
            <person name="Heo J."/>
            <person name="Kwon S.-W."/>
        </authorList>
    </citation>
    <scope>NUCLEOTIDE SEQUENCE [LARGE SCALE GENOMIC DNA]</scope>
    <source>
        <strain evidence="3 4">KCTC 13234</strain>
    </source>
</reference>
<keyword evidence="1" id="KW-0812">Transmembrane</keyword>
<feature type="transmembrane region" description="Helical" evidence="1">
    <location>
        <begin position="38"/>
        <end position="56"/>
    </location>
</feature>
<dbReference type="RefSeq" id="WP_283076310.1">
    <property type="nucleotide sequence ID" value="NZ_CP121671.1"/>
</dbReference>
<evidence type="ECO:0000256" key="1">
    <source>
        <dbReference type="SAM" id="Phobius"/>
    </source>
</evidence>
<evidence type="ECO:0000313" key="3">
    <source>
        <dbReference type="EMBL" id="WFT74311.1"/>
    </source>
</evidence>
<feature type="transmembrane region" description="Helical" evidence="1">
    <location>
        <begin position="6"/>
        <end position="26"/>
    </location>
</feature>
<accession>A0ABY8IX26</accession>
<gene>
    <name evidence="3" type="ORF">P9989_18420</name>
</gene>
<name>A0ABY8IX26_9BACI</name>
<dbReference type="Proteomes" id="UP001221597">
    <property type="component" value="Chromosome"/>
</dbReference>
<dbReference type="InterPro" id="IPR006976">
    <property type="entry name" value="VanZ-like"/>
</dbReference>
<feature type="domain" description="VanZ-like" evidence="2">
    <location>
        <begin position="6"/>
        <end position="84"/>
    </location>
</feature>
<keyword evidence="1" id="KW-1133">Transmembrane helix</keyword>